<organism evidence="1">
    <name type="scientific">bioreactor metagenome</name>
    <dbReference type="NCBI Taxonomy" id="1076179"/>
    <lineage>
        <taxon>unclassified sequences</taxon>
        <taxon>metagenomes</taxon>
        <taxon>ecological metagenomes</taxon>
    </lineage>
</organism>
<comment type="caution">
    <text evidence="1">The sequence shown here is derived from an EMBL/GenBank/DDBJ whole genome shotgun (WGS) entry which is preliminary data.</text>
</comment>
<gene>
    <name evidence="1" type="ORF">SDC9_58129</name>
</gene>
<name>A0A644X7K1_9ZZZZ</name>
<protein>
    <submittedName>
        <fullName evidence="1">Uncharacterized protein</fullName>
    </submittedName>
</protein>
<proteinExistence type="predicted"/>
<evidence type="ECO:0000313" key="1">
    <source>
        <dbReference type="EMBL" id="MPM11778.1"/>
    </source>
</evidence>
<dbReference type="AlphaFoldDB" id="A0A644X7K1"/>
<reference evidence="1" key="1">
    <citation type="submission" date="2019-08" db="EMBL/GenBank/DDBJ databases">
        <authorList>
            <person name="Kucharzyk K."/>
            <person name="Murdoch R.W."/>
            <person name="Higgins S."/>
            <person name="Loffler F."/>
        </authorList>
    </citation>
    <scope>NUCLEOTIDE SEQUENCE</scope>
</reference>
<dbReference type="EMBL" id="VSSQ01001877">
    <property type="protein sequence ID" value="MPM11778.1"/>
    <property type="molecule type" value="Genomic_DNA"/>
</dbReference>
<accession>A0A644X7K1</accession>
<sequence length="161" mass="18572">MIQSDPQTGQDMRTGFRFSFVECGSSADNFFLVFQVVDQNLLESKHFRDAFYNRQHIEAERGLERRQFVQIVQNDAGADIFADIDDDTHAVAVGLIRQVGYAFDPFVAGQFSDPLDQFRLVDHIRQFGNDDAFFAVFQYFDFYTPTDNNRSFTCFIGFPDT</sequence>